<evidence type="ECO:0000313" key="4">
    <source>
        <dbReference type="EMBL" id="KAK3750593.1"/>
    </source>
</evidence>
<comment type="caution">
    <text evidence="4">The sequence shown here is derived from an EMBL/GenBank/DDBJ whole genome shotgun (WGS) entry which is preliminary data.</text>
</comment>
<dbReference type="PROSITE" id="PS50026">
    <property type="entry name" value="EGF_3"/>
    <property type="match status" value="1"/>
</dbReference>
<accession>A0AAE0YLV3</accession>
<protein>
    <recommendedName>
        <fullName evidence="3">EGF-like domain-containing protein</fullName>
    </recommendedName>
</protein>
<evidence type="ECO:0000259" key="3">
    <source>
        <dbReference type="PROSITE" id="PS50026"/>
    </source>
</evidence>
<sequence length="610" mass="69657">MLFLLLSTLKVLVILPSTFCLEAQKPNVYEFHSTLSECSKNLVKDTTKVSEAYVQSLLDCARHCATENYCDLAVYWKSPDGKVSCTKLARTEPLPHTTRVHTPELPEHEKVLERADFSVCRVLKVNRCQNGGYFKSKDNVCQCKHGYLGEICEFRGSYCDPGRYQAYKYYEHLLTSELSVPGLEFVARNSEHTVKIFDQNLRADIYMTGGKSYHGETDLTLSTSESVELSSWDSFADPVRREFSLFGLHSSERVLVTVSDDKKQQWERKNLGRLFSIFSLEETRFRARVPQGADYKEVLLEHLWKGHEVRDSNYATGDADVEEDSVEYQLSGVELKTSPGYKSFETPVTFLNTLTKGLTKTTFVTLGVGGQDQGLEQPAADLRLNPCWFQPLNDFQDIPESVFRQKLISSLQIGHRIRIRTKAVFYAVQEVRQTYTKVIFILAPHIEGQRVTQMTISADKHVELMYCNAETTAFRRTRNNTLNFLKWFADARAWKKVLTVRYRNRVTFGSVSDLVAQIESGADIRVWLHWLGDRRSRYLDINKRLVSAVSVVSSQVLEVSGFQLTRTCGLETVLVTSEGIVKVMRFNVDSTERTEEAITDALVEVTWFVN</sequence>
<keyword evidence="2" id="KW-0732">Signal</keyword>
<comment type="caution">
    <text evidence="1">Lacks conserved residue(s) required for the propagation of feature annotation.</text>
</comment>
<keyword evidence="5" id="KW-1185">Reference proteome</keyword>
<dbReference type="AlphaFoldDB" id="A0AAE0YLV3"/>
<feature type="domain" description="EGF-like" evidence="3">
    <location>
        <begin position="116"/>
        <end position="153"/>
    </location>
</feature>
<dbReference type="EMBL" id="JAWDGP010005868">
    <property type="protein sequence ID" value="KAK3750593.1"/>
    <property type="molecule type" value="Genomic_DNA"/>
</dbReference>
<dbReference type="SUPFAM" id="SSF57196">
    <property type="entry name" value="EGF/Laminin"/>
    <property type="match status" value="1"/>
</dbReference>
<organism evidence="4 5">
    <name type="scientific">Elysia crispata</name>
    <name type="common">lettuce slug</name>
    <dbReference type="NCBI Taxonomy" id="231223"/>
    <lineage>
        <taxon>Eukaryota</taxon>
        <taxon>Metazoa</taxon>
        <taxon>Spiralia</taxon>
        <taxon>Lophotrochozoa</taxon>
        <taxon>Mollusca</taxon>
        <taxon>Gastropoda</taxon>
        <taxon>Heterobranchia</taxon>
        <taxon>Euthyneura</taxon>
        <taxon>Panpulmonata</taxon>
        <taxon>Sacoglossa</taxon>
        <taxon>Placobranchoidea</taxon>
        <taxon>Plakobranchidae</taxon>
        <taxon>Elysia</taxon>
    </lineage>
</organism>
<reference evidence="4" key="1">
    <citation type="journal article" date="2023" name="G3 (Bethesda)">
        <title>A reference genome for the long-term kleptoplast-retaining sea slug Elysia crispata morphotype clarki.</title>
        <authorList>
            <person name="Eastman K.E."/>
            <person name="Pendleton A.L."/>
            <person name="Shaikh M.A."/>
            <person name="Suttiyut T."/>
            <person name="Ogas R."/>
            <person name="Tomko P."/>
            <person name="Gavelis G."/>
            <person name="Widhalm J.R."/>
            <person name="Wisecaver J.H."/>
        </authorList>
    </citation>
    <scope>NUCLEOTIDE SEQUENCE</scope>
    <source>
        <strain evidence="4">ECLA1</strain>
    </source>
</reference>
<dbReference type="PROSITE" id="PS01186">
    <property type="entry name" value="EGF_2"/>
    <property type="match status" value="1"/>
</dbReference>
<evidence type="ECO:0000313" key="5">
    <source>
        <dbReference type="Proteomes" id="UP001283361"/>
    </source>
</evidence>
<dbReference type="InterPro" id="IPR000742">
    <property type="entry name" value="EGF"/>
</dbReference>
<feature type="signal peptide" evidence="2">
    <location>
        <begin position="1"/>
        <end position="20"/>
    </location>
</feature>
<keyword evidence="1" id="KW-0245">EGF-like domain</keyword>
<evidence type="ECO:0000256" key="1">
    <source>
        <dbReference type="PROSITE-ProRule" id="PRU00076"/>
    </source>
</evidence>
<keyword evidence="1" id="KW-1015">Disulfide bond</keyword>
<dbReference type="PROSITE" id="PS00022">
    <property type="entry name" value="EGF_1"/>
    <property type="match status" value="1"/>
</dbReference>
<feature type="chain" id="PRO_5041924996" description="EGF-like domain-containing protein" evidence="2">
    <location>
        <begin position="21"/>
        <end position="610"/>
    </location>
</feature>
<evidence type="ECO:0000256" key="2">
    <source>
        <dbReference type="SAM" id="SignalP"/>
    </source>
</evidence>
<gene>
    <name evidence="4" type="ORF">RRG08_007102</name>
</gene>
<name>A0AAE0YLV3_9GAST</name>
<proteinExistence type="predicted"/>
<dbReference type="Proteomes" id="UP001283361">
    <property type="component" value="Unassembled WGS sequence"/>
</dbReference>
<feature type="disulfide bond" evidence="1">
    <location>
        <begin position="143"/>
        <end position="152"/>
    </location>
</feature>